<protein>
    <recommendedName>
        <fullName evidence="4">DUF2207 domain-containing protein</fullName>
    </recommendedName>
</protein>
<proteinExistence type="predicted"/>
<evidence type="ECO:0000313" key="3">
    <source>
        <dbReference type="Proteomes" id="UP000182690"/>
    </source>
</evidence>
<name>A0A1H0YNB5_9MICO</name>
<dbReference type="OrthoDB" id="5027419at2"/>
<dbReference type="EMBL" id="FNKB01000001">
    <property type="protein sequence ID" value="SDQ16336.1"/>
    <property type="molecule type" value="Genomic_DNA"/>
</dbReference>
<dbReference type="STRING" id="1079994.SAMN04488565_1014"/>
<sequence length="1032" mass="112754">MSRAPKRSSRRLPAPDFFDLAGSDPELLASGRIPDPQPGHTPLFRWLARVLQWVEQRLRARGDASLRNAIRAFWALVALVGVFLMVGPVINEPLDFDDVIASAEIDDVDWIARDASIAYVVDRDAEGGFVATVSERFDAEFRNGPESSVARTLLSEYHGHDVGVALTSATIDGAEAEVDVRDAPTTTELRLSRSDGEPLSGTQQIAITYELHDLVVSDVDEATDRAVDSFDWPLFAPTWPQATQGIDVSLTLAPELDDALVRAPQAYVGWLLISGTEWLTPEGESADGVRYAFSNDDALPPNADLYVSATFEPGTFAQPDTTALFWVQTYGPLLPLVLLAVLTLFAFAARRVVWADSAGDPWFLPRSEPPEGLPPMLAAELMGRRRHVELIAELEQAPRGSGDRREAWLRRLARAARRAGTAGNTPTVLRRTGSWGNSDAAVREGLRWVPDSYVRDFFTVAPIAIMLLQWGLLRQLSHQVILAVVWWPAVFVLVSTALAILSNIAVSRPRPLTRAGARTMQQLKGIDVWARTTRLLDRGPLDDPLLPYALLFERPRRAGRAIIGQAAAETGDRGVVRGWRTEHFVSAPALLGLTAAAAVLAGSIVMVSTQPSPYRVDNDFVTWSHDLPGTLYTEVSGFDISAELTRGDDGAARLDVVERLDVVFDDSSSKVPQFAKEWPTERLGQSLGFDLRSVTIDGEPAPHTELPQPETRSLAMLTQFSEVLSGEHEMEIAYSLRSAAVDAPGFDAGQQVRWAAWLSHWEHEYYAEPGDYFGAKLPVRPLRVQLTVAPDLVEELTDAGWLDSDPDRTRIPLERGNVAKPWVAEQSFYTDEPELEDRTHYELRIGSERERADGALVVEIDADRVESRVAEDFTTGAPAGDWTVDADINESLDAYALDLNGDLGALLHFSPGTFAHVEEGAFAQYDREVNLPFVVLFGMLGAVVAASVGVIAFAARARRGASASLRVTSWLTVPLLAVAQCVVFCWVVLPMAGDDVRGGGAIALGALMLTAVITQAVLVARRMPPRGRNGAE</sequence>
<feature type="transmembrane region" description="Helical" evidence="1">
    <location>
        <begin position="933"/>
        <end position="955"/>
    </location>
</feature>
<dbReference type="AlphaFoldDB" id="A0A1H0YNB5"/>
<gene>
    <name evidence="2" type="ORF">SAMN04488565_1014</name>
</gene>
<feature type="transmembrane region" description="Helical" evidence="1">
    <location>
        <begin position="587"/>
        <end position="607"/>
    </location>
</feature>
<evidence type="ECO:0008006" key="4">
    <source>
        <dbReference type="Google" id="ProtNLM"/>
    </source>
</evidence>
<keyword evidence="1" id="KW-0472">Membrane</keyword>
<reference evidence="2 3" key="1">
    <citation type="submission" date="2016-10" db="EMBL/GenBank/DDBJ databases">
        <authorList>
            <person name="de Groot N.N."/>
        </authorList>
    </citation>
    <scope>NUCLEOTIDE SEQUENCE [LARGE SCALE GENOMIC DNA]</scope>
    <source>
        <strain evidence="2 3">DSM 22788</strain>
    </source>
</reference>
<evidence type="ECO:0000256" key="1">
    <source>
        <dbReference type="SAM" id="Phobius"/>
    </source>
</evidence>
<feature type="transmembrane region" description="Helical" evidence="1">
    <location>
        <begin position="1001"/>
        <end position="1020"/>
    </location>
</feature>
<feature type="transmembrane region" description="Helical" evidence="1">
    <location>
        <begin position="453"/>
        <end position="473"/>
    </location>
</feature>
<organism evidence="2 3">
    <name type="scientific">Leucobacter chromiiresistens</name>
    <dbReference type="NCBI Taxonomy" id="1079994"/>
    <lineage>
        <taxon>Bacteria</taxon>
        <taxon>Bacillati</taxon>
        <taxon>Actinomycetota</taxon>
        <taxon>Actinomycetes</taxon>
        <taxon>Micrococcales</taxon>
        <taxon>Microbacteriaceae</taxon>
        <taxon>Leucobacter</taxon>
    </lineage>
</organism>
<feature type="transmembrane region" description="Helical" evidence="1">
    <location>
        <begin position="967"/>
        <end position="989"/>
    </location>
</feature>
<dbReference type="RefSeq" id="WP_010155183.1">
    <property type="nucleotide sequence ID" value="NZ_FNKB01000001.1"/>
</dbReference>
<feature type="transmembrane region" description="Helical" evidence="1">
    <location>
        <begin position="330"/>
        <end position="349"/>
    </location>
</feature>
<keyword evidence="1" id="KW-1133">Transmembrane helix</keyword>
<keyword evidence="1" id="KW-0812">Transmembrane</keyword>
<feature type="transmembrane region" description="Helical" evidence="1">
    <location>
        <begin position="69"/>
        <end position="90"/>
    </location>
</feature>
<feature type="transmembrane region" description="Helical" evidence="1">
    <location>
        <begin position="485"/>
        <end position="506"/>
    </location>
</feature>
<evidence type="ECO:0000313" key="2">
    <source>
        <dbReference type="EMBL" id="SDQ16336.1"/>
    </source>
</evidence>
<dbReference type="Proteomes" id="UP000182690">
    <property type="component" value="Unassembled WGS sequence"/>
</dbReference>
<accession>A0A1H0YNB5</accession>